<evidence type="ECO:0000256" key="1">
    <source>
        <dbReference type="SAM" id="MobiDB-lite"/>
    </source>
</evidence>
<evidence type="ECO:0000313" key="3">
    <source>
        <dbReference type="Proteomes" id="UP000887578"/>
    </source>
</evidence>
<proteinExistence type="predicted"/>
<feature type="region of interest" description="Disordered" evidence="1">
    <location>
        <begin position="43"/>
        <end position="74"/>
    </location>
</feature>
<protein>
    <submittedName>
        <fullName evidence="4">Uncharacterized protein</fullName>
    </submittedName>
</protein>
<dbReference type="WBParaSite" id="PDA_v2.g23041.t1">
    <property type="protein sequence ID" value="PDA_v2.g23041.t1"/>
    <property type="gene ID" value="PDA_v2.g23041"/>
</dbReference>
<evidence type="ECO:0000256" key="2">
    <source>
        <dbReference type="SAM" id="SignalP"/>
    </source>
</evidence>
<keyword evidence="2" id="KW-0732">Signal</keyword>
<dbReference type="AlphaFoldDB" id="A0A914PW73"/>
<feature type="chain" id="PRO_5037564510" evidence="2">
    <location>
        <begin position="18"/>
        <end position="323"/>
    </location>
</feature>
<name>A0A914PW73_9BILA</name>
<feature type="compositionally biased region" description="Low complexity" evidence="1">
    <location>
        <begin position="48"/>
        <end position="61"/>
    </location>
</feature>
<evidence type="ECO:0000313" key="4">
    <source>
        <dbReference type="WBParaSite" id="PDA_v2.g23041.t1"/>
    </source>
</evidence>
<feature type="region of interest" description="Disordered" evidence="1">
    <location>
        <begin position="105"/>
        <end position="323"/>
    </location>
</feature>
<dbReference type="Proteomes" id="UP000887578">
    <property type="component" value="Unplaced"/>
</dbReference>
<reference evidence="4" key="1">
    <citation type="submission" date="2022-11" db="UniProtKB">
        <authorList>
            <consortium name="WormBaseParasite"/>
        </authorList>
    </citation>
    <scope>IDENTIFICATION</scope>
</reference>
<organism evidence="3 4">
    <name type="scientific">Panagrolaimus davidi</name>
    <dbReference type="NCBI Taxonomy" id="227884"/>
    <lineage>
        <taxon>Eukaryota</taxon>
        <taxon>Metazoa</taxon>
        <taxon>Ecdysozoa</taxon>
        <taxon>Nematoda</taxon>
        <taxon>Chromadorea</taxon>
        <taxon>Rhabditida</taxon>
        <taxon>Tylenchina</taxon>
        <taxon>Panagrolaimomorpha</taxon>
        <taxon>Panagrolaimoidea</taxon>
        <taxon>Panagrolaimidae</taxon>
        <taxon>Panagrolaimus</taxon>
    </lineage>
</organism>
<feature type="signal peptide" evidence="2">
    <location>
        <begin position="1"/>
        <end position="17"/>
    </location>
</feature>
<accession>A0A914PW73</accession>
<sequence>MKLLILFIFGIIAFSVATDDQVTELPTPIPIVGAKLMAPHGLAKREAVPSAPVEKSSSSSESSEEKDGKIRDSKLIASTGVTPIGVIKDKGIPVVEGDGTAEIVRERRDEALTTETQKSENIGADVKQVKEIPSQDAPKIVAKRSDDFQEPVTEPPKGAVTPEGVEKDDGLPEIGLGSRRKRDSDSDVGDANYPVTDPPKSAVTPQGVEEDDGLPDLGLGSRKKRDNEEEFREPVTEPPKSAVTPEGVEKDDGLPEVGFGSRRKRDNQEGADVGDANYPVTDPPKAAVTPQGVEEDDGLPDLGLGSRKRRETDYASNRARRYA</sequence>
<keyword evidence="3" id="KW-1185">Reference proteome</keyword>
<feature type="compositionally biased region" description="Basic and acidic residues" evidence="1">
    <location>
        <begin position="63"/>
        <end position="74"/>
    </location>
</feature>